<dbReference type="AlphaFoldDB" id="A0A9W6T9B4"/>
<dbReference type="InterPro" id="IPR043132">
    <property type="entry name" value="BCAT-like_C"/>
</dbReference>
<dbReference type="Proteomes" id="UP001165120">
    <property type="component" value="Unassembled WGS sequence"/>
</dbReference>
<dbReference type="InterPro" id="IPR036038">
    <property type="entry name" value="Aminotransferase-like"/>
</dbReference>
<protein>
    <submittedName>
        <fullName evidence="1">Unnamed protein product</fullName>
    </submittedName>
</protein>
<dbReference type="InterPro" id="IPR001544">
    <property type="entry name" value="Aminotrans_IV"/>
</dbReference>
<gene>
    <name evidence="1" type="ORF">Cboi02_000659600</name>
</gene>
<dbReference type="GO" id="GO:0003824">
    <property type="term" value="F:catalytic activity"/>
    <property type="evidence" value="ECO:0007669"/>
    <property type="project" value="InterPro"/>
</dbReference>
<proteinExistence type="predicted"/>
<accession>A0A9W6T9B4</accession>
<evidence type="ECO:0000313" key="1">
    <source>
        <dbReference type="EMBL" id="GME81507.1"/>
    </source>
</evidence>
<dbReference type="EMBL" id="BSXN01004588">
    <property type="protein sequence ID" value="GME81507.1"/>
    <property type="molecule type" value="Genomic_DNA"/>
</dbReference>
<sequence length="223" mass="25489">MLLDYHVNRLNVSAKFFKLDIEEITTNDLLPKLTDCLTRSYNAIDLATRSLRIRLLLNRSGEVTIECYDTPERLFLFDGLVSESTPTWNAYIDTKPCPVSPFTSFKTTRRDHYTAARNRMLPMDSEMHVIPKNEVILFNPSNELLEGSITNIAVLRDTEDGEGIKWVTPILATGCLCGVVRQFLIDNKLIFEKENLKIDQLKKGEHVLLFNGLNGVIKAEIKW</sequence>
<dbReference type="Pfam" id="PF01063">
    <property type="entry name" value="Aminotran_4"/>
    <property type="match status" value="1"/>
</dbReference>
<dbReference type="InterPro" id="IPR043131">
    <property type="entry name" value="BCAT-like_N"/>
</dbReference>
<evidence type="ECO:0000313" key="2">
    <source>
        <dbReference type="Proteomes" id="UP001165120"/>
    </source>
</evidence>
<reference evidence="1" key="1">
    <citation type="submission" date="2023-04" db="EMBL/GenBank/DDBJ databases">
        <title>Candida boidinii NBRC 10035.</title>
        <authorList>
            <person name="Ichikawa N."/>
            <person name="Sato H."/>
            <person name="Tonouchi N."/>
        </authorList>
    </citation>
    <scope>NUCLEOTIDE SEQUENCE</scope>
    <source>
        <strain evidence="1">NBRC 10035</strain>
    </source>
</reference>
<comment type="caution">
    <text evidence="1">The sequence shown here is derived from an EMBL/GenBank/DDBJ whole genome shotgun (WGS) entry which is preliminary data.</text>
</comment>
<name>A0A9W6T9B4_CANBO</name>
<dbReference type="Gene3D" id="3.20.10.10">
    <property type="entry name" value="D-amino Acid Aminotransferase, subunit A, domain 2"/>
    <property type="match status" value="1"/>
</dbReference>
<keyword evidence="2" id="KW-1185">Reference proteome</keyword>
<dbReference type="Gene3D" id="3.30.470.10">
    <property type="match status" value="1"/>
</dbReference>
<organism evidence="1 2">
    <name type="scientific">Candida boidinii</name>
    <name type="common">Yeast</name>
    <dbReference type="NCBI Taxonomy" id="5477"/>
    <lineage>
        <taxon>Eukaryota</taxon>
        <taxon>Fungi</taxon>
        <taxon>Dikarya</taxon>
        <taxon>Ascomycota</taxon>
        <taxon>Saccharomycotina</taxon>
        <taxon>Pichiomycetes</taxon>
        <taxon>Pichiales</taxon>
        <taxon>Pichiaceae</taxon>
        <taxon>Ogataea</taxon>
        <taxon>Ogataea/Candida clade</taxon>
    </lineage>
</organism>
<dbReference type="SUPFAM" id="SSF56752">
    <property type="entry name" value="D-aminoacid aminotransferase-like PLP-dependent enzymes"/>
    <property type="match status" value="1"/>
</dbReference>